<evidence type="ECO:0000256" key="2">
    <source>
        <dbReference type="ARBA" id="ARBA00023315"/>
    </source>
</evidence>
<dbReference type="InterPro" id="IPR050832">
    <property type="entry name" value="Bact_Acetyltransf"/>
</dbReference>
<organism evidence="4 5">
    <name type="scientific">Wenjunlia tyrosinilytica</name>
    <dbReference type="NCBI Taxonomy" id="1544741"/>
    <lineage>
        <taxon>Bacteria</taxon>
        <taxon>Bacillati</taxon>
        <taxon>Actinomycetota</taxon>
        <taxon>Actinomycetes</taxon>
        <taxon>Kitasatosporales</taxon>
        <taxon>Streptomycetaceae</taxon>
        <taxon>Wenjunlia</taxon>
    </lineage>
</organism>
<dbReference type="InterPro" id="IPR000182">
    <property type="entry name" value="GNAT_dom"/>
</dbReference>
<dbReference type="SUPFAM" id="SSF55729">
    <property type="entry name" value="Acyl-CoA N-acyltransferases (Nat)"/>
    <property type="match status" value="1"/>
</dbReference>
<reference evidence="4" key="2">
    <citation type="submission" date="2020-09" db="EMBL/GenBank/DDBJ databases">
        <authorList>
            <person name="Sun Q."/>
            <person name="Zhou Y."/>
        </authorList>
    </citation>
    <scope>NUCLEOTIDE SEQUENCE</scope>
    <source>
        <strain evidence="4">CGMCC 4.7201</strain>
    </source>
</reference>
<dbReference type="Gene3D" id="3.40.630.30">
    <property type="match status" value="1"/>
</dbReference>
<keyword evidence="2" id="KW-0012">Acyltransferase</keyword>
<dbReference type="RefSeq" id="WP_229698119.1">
    <property type="nucleotide sequence ID" value="NZ_BMMS01000002.1"/>
</dbReference>
<reference evidence="4" key="1">
    <citation type="journal article" date="2014" name="Int. J. Syst. Evol. Microbiol.">
        <title>Complete genome sequence of Corynebacterium casei LMG S-19264T (=DSM 44701T), isolated from a smear-ripened cheese.</title>
        <authorList>
            <consortium name="US DOE Joint Genome Institute (JGI-PGF)"/>
            <person name="Walter F."/>
            <person name="Albersmeier A."/>
            <person name="Kalinowski J."/>
            <person name="Ruckert C."/>
        </authorList>
    </citation>
    <scope>NUCLEOTIDE SEQUENCE</scope>
    <source>
        <strain evidence="4">CGMCC 4.7201</strain>
    </source>
</reference>
<dbReference type="Pfam" id="PF00583">
    <property type="entry name" value="Acetyltransf_1"/>
    <property type="match status" value="1"/>
</dbReference>
<comment type="caution">
    <text evidence="4">The sequence shown here is derived from an EMBL/GenBank/DDBJ whole genome shotgun (WGS) entry which is preliminary data.</text>
</comment>
<evidence type="ECO:0000313" key="5">
    <source>
        <dbReference type="Proteomes" id="UP000641932"/>
    </source>
</evidence>
<dbReference type="EMBL" id="BMMS01000002">
    <property type="protein sequence ID" value="GGO81745.1"/>
    <property type="molecule type" value="Genomic_DNA"/>
</dbReference>
<keyword evidence="1" id="KW-0808">Transferase</keyword>
<sequence>MPERGTPERGGTSGEAAVRVADEAEIEAVHAIRKEVFVVEQGIPDEAEWDAYDGADLGTVHLLAADADGEPLGTVRMLTGAVASAKNGGHERDAVLGRLAVLGAARGTGLGATLVRALEAEARRLGLAGVYLEAQVQVVPFYERLGYRGFGPLFDDGSGIQHRAMRKAL</sequence>
<evidence type="ECO:0000313" key="4">
    <source>
        <dbReference type="EMBL" id="GGO81745.1"/>
    </source>
</evidence>
<evidence type="ECO:0000256" key="1">
    <source>
        <dbReference type="ARBA" id="ARBA00022679"/>
    </source>
</evidence>
<evidence type="ECO:0000259" key="3">
    <source>
        <dbReference type="PROSITE" id="PS51186"/>
    </source>
</evidence>
<dbReference type="PANTHER" id="PTHR43877">
    <property type="entry name" value="AMINOALKYLPHOSPHONATE N-ACETYLTRANSFERASE-RELATED-RELATED"/>
    <property type="match status" value="1"/>
</dbReference>
<proteinExistence type="predicted"/>
<dbReference type="GO" id="GO:0016747">
    <property type="term" value="F:acyltransferase activity, transferring groups other than amino-acyl groups"/>
    <property type="evidence" value="ECO:0007669"/>
    <property type="project" value="InterPro"/>
</dbReference>
<protein>
    <submittedName>
        <fullName evidence="4">Acetyltransferase</fullName>
    </submittedName>
</protein>
<dbReference type="Proteomes" id="UP000641932">
    <property type="component" value="Unassembled WGS sequence"/>
</dbReference>
<accession>A0A917ZEX8</accession>
<dbReference type="PROSITE" id="PS51186">
    <property type="entry name" value="GNAT"/>
    <property type="match status" value="1"/>
</dbReference>
<feature type="domain" description="N-acetyltransferase" evidence="3">
    <location>
        <begin position="16"/>
        <end position="169"/>
    </location>
</feature>
<dbReference type="CDD" id="cd04301">
    <property type="entry name" value="NAT_SF"/>
    <property type="match status" value="1"/>
</dbReference>
<keyword evidence="5" id="KW-1185">Reference proteome</keyword>
<name>A0A917ZEX8_9ACTN</name>
<gene>
    <name evidence="4" type="ORF">GCM10012280_06740</name>
</gene>
<dbReference type="InterPro" id="IPR016181">
    <property type="entry name" value="Acyl_CoA_acyltransferase"/>
</dbReference>
<dbReference type="AlphaFoldDB" id="A0A917ZEX8"/>
<dbReference type="PANTHER" id="PTHR43877:SF2">
    <property type="entry name" value="AMINOALKYLPHOSPHONATE N-ACETYLTRANSFERASE-RELATED"/>
    <property type="match status" value="1"/>
</dbReference>